<reference evidence="1 2" key="1">
    <citation type="submission" date="2023-09" db="EMBL/GenBank/DDBJ databases">
        <authorList>
            <person name="Rey-Velasco X."/>
        </authorList>
    </citation>
    <scope>NUCLEOTIDE SEQUENCE [LARGE SCALE GENOMIC DNA]</scope>
    <source>
        <strain evidence="1 2">W311</strain>
    </source>
</reference>
<dbReference type="InterPro" id="IPR011727">
    <property type="entry name" value="CHP02117"/>
</dbReference>
<dbReference type="EMBL" id="CP135076">
    <property type="protein sequence ID" value="WNO54437.1"/>
    <property type="molecule type" value="Genomic_DNA"/>
</dbReference>
<dbReference type="Pfam" id="PF09601">
    <property type="entry name" value="DUF2459"/>
    <property type="match status" value="1"/>
</dbReference>
<name>A0ABZ0BB59_9SPHN</name>
<organism evidence="1 2">
    <name type="scientific">Stakelama saccharophila</name>
    <dbReference type="NCBI Taxonomy" id="3075605"/>
    <lineage>
        <taxon>Bacteria</taxon>
        <taxon>Pseudomonadati</taxon>
        <taxon>Pseudomonadota</taxon>
        <taxon>Alphaproteobacteria</taxon>
        <taxon>Sphingomonadales</taxon>
        <taxon>Sphingomonadaceae</taxon>
        <taxon>Stakelama</taxon>
    </lineage>
</organism>
<dbReference type="Proteomes" id="UP001302249">
    <property type="component" value="Chromosome"/>
</dbReference>
<sequence>MLCLAYGLAGLVGGAIPVNTGRVAPERGIRVYVADNGIHTDIVLPVTAGGNDWRDLLRPEDLADPRYAAHPYVAFGWGDRAFYVGTPTWSDLDLATVLRAATGSDDTVLHVEHVPRPLAGPDIRALTLRPDEYRRLVRYVRASFRVGADGRAGSVRGYGPHDAFYDARGHYDAVHTCNEWTGRALRRAGVRTGWWTPFSDTVMWWLR</sequence>
<keyword evidence="2" id="KW-1185">Reference proteome</keyword>
<dbReference type="NCBIfam" id="TIGR02117">
    <property type="entry name" value="chp_urease_rgn"/>
    <property type="match status" value="1"/>
</dbReference>
<evidence type="ECO:0000313" key="1">
    <source>
        <dbReference type="EMBL" id="WNO54437.1"/>
    </source>
</evidence>
<proteinExistence type="predicted"/>
<gene>
    <name evidence="1" type="ORF">RPR59_04065</name>
</gene>
<accession>A0ABZ0BB59</accession>
<dbReference type="RefSeq" id="WP_313916925.1">
    <property type="nucleotide sequence ID" value="NZ_CP135076.1"/>
</dbReference>
<evidence type="ECO:0000313" key="2">
    <source>
        <dbReference type="Proteomes" id="UP001302249"/>
    </source>
</evidence>
<protein>
    <submittedName>
        <fullName evidence="1">TIGR02117 family protein</fullName>
    </submittedName>
</protein>